<evidence type="ECO:0000259" key="3">
    <source>
        <dbReference type="SMART" id="SM00454"/>
    </source>
</evidence>
<dbReference type="SUPFAM" id="SSF50156">
    <property type="entry name" value="PDZ domain-like"/>
    <property type="match status" value="1"/>
</dbReference>
<comment type="caution">
    <text evidence="4">The sequence shown here is derived from an EMBL/GenBank/DDBJ whole genome shotgun (WGS) entry which is preliminary data.</text>
</comment>
<gene>
    <name evidence="4" type="ORF">AMEX_G27473</name>
</gene>
<dbReference type="CDD" id="cd00136">
    <property type="entry name" value="PDZ_canonical"/>
    <property type="match status" value="1"/>
</dbReference>
<reference evidence="4 5" key="1">
    <citation type="submission" date="2021-07" db="EMBL/GenBank/DDBJ databases">
        <authorList>
            <person name="Imarazene B."/>
            <person name="Zahm M."/>
            <person name="Klopp C."/>
            <person name="Cabau C."/>
            <person name="Beille S."/>
            <person name="Jouanno E."/>
            <person name="Castinel A."/>
            <person name="Lluch J."/>
            <person name="Gil L."/>
            <person name="Kuchtly C."/>
            <person name="Lopez Roques C."/>
            <person name="Donnadieu C."/>
            <person name="Parrinello H."/>
            <person name="Journot L."/>
            <person name="Du K."/>
            <person name="Schartl M."/>
            <person name="Retaux S."/>
            <person name="Guiguen Y."/>
        </authorList>
    </citation>
    <scope>NUCLEOTIDE SEQUENCE [LARGE SCALE GENOMIC DNA]</scope>
    <source>
        <strain evidence="4">Pach_M1</strain>
        <tissue evidence="4">Testis</tissue>
    </source>
</reference>
<sequence length="588" mass="66406">MTKLRLLTFRDNMDSILLQKATATRSCSLGGVPQSHTFRSVHHRAEDSSKNDGSLRQRRITVASYIPQPQDQNGKFEENTNQQNVIELRHKPLVEMNTEEVCQWFSSIGFQKCLPFIREAELTGSHITCIDLDLLDVLRVSGLEERERLLSAIYKELHPPNTTTQKLDILLETFGPNHIDRFTAALVSLTKSKSSPQINCLTTNQNSHKFRQKGQQFGAHRNTHLVEITIYALERIVHLRTPKDTSVGKVMESCLRMLGINEDKDQFSLKSKQDSSEEFSVEQQMGNLPGSETRLLELELCKKEKPSNSPESPEFCTLNTAENNVQIINQQIRDEKLQELNQQVDFLQNIILQVQELHQGLVVFCAELKSTDGQLDTETLDSLELQRRLSQAQNQLQEKRHHLQMLRDNTDITPVQKYRRAEVCLLERMRLNCQVFKEEITLVHLNRHIAHLHSALEEIHRKERAANQTASLGQLVSPQCPAMLVAVEESAGPDGRYTFTVCRVEGGGLQVENAGNSSLYLNDRLVEVNGVSVVWSSEEDLAALLQRPVSQLVILRQPASPPSVDQPQQPQPCQPSAVGGCQDGAEAQ</sequence>
<dbReference type="Proteomes" id="UP000752171">
    <property type="component" value="Unassembled WGS sequence"/>
</dbReference>
<accession>A0A8T2KQ13</accession>
<dbReference type="EMBL" id="JAICCE010000025">
    <property type="protein sequence ID" value="KAG9259852.1"/>
    <property type="molecule type" value="Genomic_DNA"/>
</dbReference>
<protein>
    <recommendedName>
        <fullName evidence="3">SAM domain-containing protein</fullName>
    </recommendedName>
</protein>
<dbReference type="SUPFAM" id="SSF47769">
    <property type="entry name" value="SAM/Pointed domain"/>
    <property type="match status" value="1"/>
</dbReference>
<dbReference type="AlphaFoldDB" id="A0A8T2KQ13"/>
<dbReference type="Gene3D" id="1.10.150.50">
    <property type="entry name" value="Transcription Factor, Ets-1"/>
    <property type="match status" value="1"/>
</dbReference>
<dbReference type="InterPro" id="IPR013761">
    <property type="entry name" value="SAM/pointed_sf"/>
</dbReference>
<feature type="domain" description="SAM" evidence="3">
    <location>
        <begin position="93"/>
        <end position="159"/>
    </location>
</feature>
<dbReference type="SMART" id="SM00454">
    <property type="entry name" value="SAM"/>
    <property type="match status" value="1"/>
</dbReference>
<dbReference type="InterPro" id="IPR036034">
    <property type="entry name" value="PDZ_sf"/>
</dbReference>
<organism evidence="4 5">
    <name type="scientific">Astyanax mexicanus</name>
    <name type="common">Blind cave fish</name>
    <name type="synonym">Astyanax fasciatus mexicanus</name>
    <dbReference type="NCBI Taxonomy" id="7994"/>
    <lineage>
        <taxon>Eukaryota</taxon>
        <taxon>Metazoa</taxon>
        <taxon>Chordata</taxon>
        <taxon>Craniata</taxon>
        <taxon>Vertebrata</taxon>
        <taxon>Euteleostomi</taxon>
        <taxon>Actinopterygii</taxon>
        <taxon>Neopterygii</taxon>
        <taxon>Teleostei</taxon>
        <taxon>Ostariophysi</taxon>
        <taxon>Characiformes</taxon>
        <taxon>Characoidei</taxon>
        <taxon>Acestrorhamphidae</taxon>
        <taxon>Acestrorhamphinae</taxon>
        <taxon>Astyanax</taxon>
    </lineage>
</organism>
<dbReference type="Pfam" id="PF07647">
    <property type="entry name" value="SAM_2"/>
    <property type="match status" value="1"/>
</dbReference>
<dbReference type="PANTHER" id="PTHR12573:SF4">
    <property type="entry name" value="AT09986P-RELATED"/>
    <property type="match status" value="1"/>
</dbReference>
<keyword evidence="1" id="KW-0175">Coiled coil</keyword>
<name>A0A8T2KQ13_ASTMX</name>
<proteinExistence type="predicted"/>
<feature type="coiled-coil region" evidence="1">
    <location>
        <begin position="318"/>
        <end position="409"/>
    </location>
</feature>
<dbReference type="InterPro" id="IPR001660">
    <property type="entry name" value="SAM"/>
</dbReference>
<dbReference type="PANTHER" id="PTHR12573">
    <property type="entry name" value="AT09986P-RELATED"/>
    <property type="match status" value="1"/>
</dbReference>
<feature type="region of interest" description="Disordered" evidence="2">
    <location>
        <begin position="557"/>
        <end position="588"/>
    </location>
</feature>
<evidence type="ECO:0000256" key="2">
    <source>
        <dbReference type="SAM" id="MobiDB-lite"/>
    </source>
</evidence>
<evidence type="ECO:0000313" key="4">
    <source>
        <dbReference type="EMBL" id="KAG9259852.1"/>
    </source>
</evidence>
<evidence type="ECO:0000313" key="5">
    <source>
        <dbReference type="Proteomes" id="UP000752171"/>
    </source>
</evidence>
<evidence type="ECO:0000256" key="1">
    <source>
        <dbReference type="SAM" id="Coils"/>
    </source>
</evidence>